<keyword evidence="10" id="KW-1185">Reference proteome</keyword>
<gene>
    <name evidence="9" type="primary">creb3l4</name>
    <name evidence="9" type="ORF">CEXT_238661</name>
</gene>
<dbReference type="InterPro" id="IPR046347">
    <property type="entry name" value="bZIP_sf"/>
</dbReference>
<dbReference type="InterPro" id="IPR051381">
    <property type="entry name" value="CREB_ATF_subfamily"/>
</dbReference>
<reference evidence="9 10" key="1">
    <citation type="submission" date="2021-06" db="EMBL/GenBank/DDBJ databases">
        <title>Caerostris extrusa draft genome.</title>
        <authorList>
            <person name="Kono N."/>
            <person name="Arakawa K."/>
        </authorList>
    </citation>
    <scope>NUCLEOTIDE SEQUENCE [LARGE SCALE GENOMIC DNA]</scope>
</reference>
<dbReference type="SMART" id="SM00338">
    <property type="entry name" value="BRLZ"/>
    <property type="match status" value="1"/>
</dbReference>
<feature type="region of interest" description="Disordered" evidence="6">
    <location>
        <begin position="77"/>
        <end position="99"/>
    </location>
</feature>
<evidence type="ECO:0000259" key="8">
    <source>
        <dbReference type="PROSITE" id="PS50217"/>
    </source>
</evidence>
<evidence type="ECO:0000256" key="6">
    <source>
        <dbReference type="SAM" id="MobiDB-lite"/>
    </source>
</evidence>
<keyword evidence="3" id="KW-0238">DNA-binding</keyword>
<dbReference type="Gene3D" id="1.20.5.170">
    <property type="match status" value="1"/>
</dbReference>
<accession>A0AAV4P9Y2</accession>
<feature type="compositionally biased region" description="Polar residues" evidence="6">
    <location>
        <begin position="84"/>
        <end position="99"/>
    </location>
</feature>
<feature type="region of interest" description="Disordered" evidence="6">
    <location>
        <begin position="346"/>
        <end position="377"/>
    </location>
</feature>
<dbReference type="PROSITE" id="PS50217">
    <property type="entry name" value="BZIP"/>
    <property type="match status" value="1"/>
</dbReference>
<keyword evidence="4" id="KW-0804">Transcription</keyword>
<keyword evidence="7" id="KW-0812">Transmembrane</keyword>
<dbReference type="AlphaFoldDB" id="A0AAV4P9Y2"/>
<keyword evidence="5" id="KW-0539">Nucleus</keyword>
<sequence>MADIMASGDEILDILFDKDDPLLKDIDCFMNEDIPGNFEALNNVYQPEENINNPDFWNSFLKDVAKDFNFGSNSSDSHEMESVSHYSESLSPQSASSGCEHSDSSIFMETVCVDNVGRIEPCMEAYPESHDYALCNPDNHVSESSIDLGADIVVITSEIPTTEDSNHSTISVPESVISIDVPQKSVNKGRKKRSLEEDTSFFDSIPDNLHLTEDEKKLMKKEGLHIPTHLPLTRVSPKKGNLKELKKIRNKQSAQESRKRKKDYVEGLENRVKLCTSENFRLQKKVQSLESQQKTLLDQIKYLQSLISNSGKTAQASTCLLVIFISFALLLFPSLFPNFHAKLTTPAKNEMSPTGTSRVLLSSQDAESNSVETKPSTGNINRSQEYIIVPRKQEFYEEPQPQMFRGFEEADLNSPKRYRVASKYELPHPEFQKDASSTLLQNESSFVELHDTGHNRSIKGVLK</sequence>
<comment type="subcellular location">
    <subcellularLocation>
        <location evidence="1">Endoplasmic reticulum membrane</location>
        <topology evidence="1">Single-pass type II membrane protein</topology>
    </subcellularLocation>
</comment>
<dbReference type="GO" id="GO:0000978">
    <property type="term" value="F:RNA polymerase II cis-regulatory region sequence-specific DNA binding"/>
    <property type="evidence" value="ECO:0007669"/>
    <property type="project" value="TreeGrafter"/>
</dbReference>
<name>A0AAV4P9Y2_CAEEX</name>
<dbReference type="CDD" id="cd14689">
    <property type="entry name" value="bZIP_CREB3"/>
    <property type="match status" value="1"/>
</dbReference>
<evidence type="ECO:0000256" key="4">
    <source>
        <dbReference type="ARBA" id="ARBA00023163"/>
    </source>
</evidence>
<dbReference type="PANTHER" id="PTHR45996:SF3">
    <property type="entry name" value="CREB-H TRANSCRIPTION FACTOR HOMOLOG LET-607"/>
    <property type="match status" value="1"/>
</dbReference>
<dbReference type="Proteomes" id="UP001054945">
    <property type="component" value="Unassembled WGS sequence"/>
</dbReference>
<evidence type="ECO:0000313" key="10">
    <source>
        <dbReference type="Proteomes" id="UP001054945"/>
    </source>
</evidence>
<dbReference type="InterPro" id="IPR004827">
    <property type="entry name" value="bZIP"/>
</dbReference>
<feature type="transmembrane region" description="Helical" evidence="7">
    <location>
        <begin position="314"/>
        <end position="332"/>
    </location>
</feature>
<dbReference type="GO" id="GO:0005634">
    <property type="term" value="C:nucleus"/>
    <property type="evidence" value="ECO:0007669"/>
    <property type="project" value="TreeGrafter"/>
</dbReference>
<organism evidence="9 10">
    <name type="scientific">Caerostris extrusa</name>
    <name type="common">Bark spider</name>
    <name type="synonym">Caerostris bankana</name>
    <dbReference type="NCBI Taxonomy" id="172846"/>
    <lineage>
        <taxon>Eukaryota</taxon>
        <taxon>Metazoa</taxon>
        <taxon>Ecdysozoa</taxon>
        <taxon>Arthropoda</taxon>
        <taxon>Chelicerata</taxon>
        <taxon>Arachnida</taxon>
        <taxon>Araneae</taxon>
        <taxon>Araneomorphae</taxon>
        <taxon>Entelegynae</taxon>
        <taxon>Araneoidea</taxon>
        <taxon>Araneidae</taxon>
        <taxon>Caerostris</taxon>
    </lineage>
</organism>
<evidence type="ECO:0000256" key="2">
    <source>
        <dbReference type="ARBA" id="ARBA00023015"/>
    </source>
</evidence>
<dbReference type="EMBL" id="BPLR01004332">
    <property type="protein sequence ID" value="GIX94087.1"/>
    <property type="molecule type" value="Genomic_DNA"/>
</dbReference>
<proteinExistence type="predicted"/>
<evidence type="ECO:0000256" key="5">
    <source>
        <dbReference type="ARBA" id="ARBA00023242"/>
    </source>
</evidence>
<dbReference type="SUPFAM" id="SSF57959">
    <property type="entry name" value="Leucine zipper domain"/>
    <property type="match status" value="1"/>
</dbReference>
<keyword evidence="2" id="KW-0805">Transcription regulation</keyword>
<evidence type="ECO:0000256" key="7">
    <source>
        <dbReference type="SAM" id="Phobius"/>
    </source>
</evidence>
<dbReference type="PROSITE" id="PS00036">
    <property type="entry name" value="BZIP_BASIC"/>
    <property type="match status" value="1"/>
</dbReference>
<keyword evidence="7" id="KW-1133">Transmembrane helix</keyword>
<dbReference type="GO" id="GO:0005789">
    <property type="term" value="C:endoplasmic reticulum membrane"/>
    <property type="evidence" value="ECO:0007669"/>
    <property type="project" value="UniProtKB-SubCell"/>
</dbReference>
<evidence type="ECO:0000256" key="1">
    <source>
        <dbReference type="ARBA" id="ARBA00004648"/>
    </source>
</evidence>
<protein>
    <submittedName>
        <fullName evidence="9">Cyclic AMP-responsive element-binding protein 3-like protein 4</fullName>
    </submittedName>
</protein>
<evidence type="ECO:0000256" key="3">
    <source>
        <dbReference type="ARBA" id="ARBA00023125"/>
    </source>
</evidence>
<feature type="compositionally biased region" description="Polar residues" evidence="6">
    <location>
        <begin position="351"/>
        <end position="377"/>
    </location>
</feature>
<dbReference type="GO" id="GO:0000981">
    <property type="term" value="F:DNA-binding transcription factor activity, RNA polymerase II-specific"/>
    <property type="evidence" value="ECO:0007669"/>
    <property type="project" value="TreeGrafter"/>
</dbReference>
<keyword evidence="7" id="KW-0472">Membrane</keyword>
<dbReference type="PANTHER" id="PTHR45996">
    <property type="entry name" value="AGAP001464-PB"/>
    <property type="match status" value="1"/>
</dbReference>
<evidence type="ECO:0000313" key="9">
    <source>
        <dbReference type="EMBL" id="GIX94087.1"/>
    </source>
</evidence>
<feature type="domain" description="BZIP" evidence="8">
    <location>
        <begin position="243"/>
        <end position="303"/>
    </location>
</feature>
<comment type="caution">
    <text evidence="9">The sequence shown here is derived from an EMBL/GenBank/DDBJ whole genome shotgun (WGS) entry which is preliminary data.</text>
</comment>
<dbReference type="Pfam" id="PF00170">
    <property type="entry name" value="bZIP_1"/>
    <property type="match status" value="1"/>
</dbReference>